<protein>
    <submittedName>
        <fullName evidence="4">Penicillin-binding protein</fullName>
    </submittedName>
</protein>
<dbReference type="GO" id="GO:0016020">
    <property type="term" value="C:membrane"/>
    <property type="evidence" value="ECO:0007669"/>
    <property type="project" value="UniProtKB-SubCell"/>
</dbReference>
<dbReference type="InterPro" id="IPR001466">
    <property type="entry name" value="Beta-lactam-related"/>
</dbReference>
<dbReference type="Proteomes" id="UP000036106">
    <property type="component" value="Chromosome"/>
</dbReference>
<dbReference type="PANTHER" id="PTHR46825:SF11">
    <property type="entry name" value="PENICILLIN-BINDING PROTEIN 4"/>
    <property type="match status" value="1"/>
</dbReference>
<dbReference type="InterPro" id="IPR012338">
    <property type="entry name" value="Beta-lactam/transpept-like"/>
</dbReference>
<dbReference type="Gene3D" id="3.40.710.10">
    <property type="entry name" value="DD-peptidase/beta-lactamase superfamily"/>
    <property type="match status" value="1"/>
</dbReference>
<dbReference type="SUPFAM" id="SSF56601">
    <property type="entry name" value="beta-lactamase/transpeptidase-like"/>
    <property type="match status" value="1"/>
</dbReference>
<evidence type="ECO:0000313" key="5">
    <source>
        <dbReference type="Proteomes" id="UP000036106"/>
    </source>
</evidence>
<evidence type="ECO:0000256" key="2">
    <source>
        <dbReference type="ARBA" id="ARBA00023136"/>
    </source>
</evidence>
<keyword evidence="5" id="KW-1185">Reference proteome</keyword>
<comment type="subcellular location">
    <subcellularLocation>
        <location evidence="1">Membrane</location>
    </subcellularLocation>
</comment>
<keyword evidence="2" id="KW-0472">Membrane</keyword>
<gene>
    <name evidence="4" type="ORF">ABM34_01225</name>
</gene>
<accession>A0A0H4QXV3</accession>
<dbReference type="KEGG" id="lgn:ABM34_01225"/>
<dbReference type="PANTHER" id="PTHR46825">
    <property type="entry name" value="D-ALANYL-D-ALANINE-CARBOXYPEPTIDASE/ENDOPEPTIDASE AMPH"/>
    <property type="match status" value="1"/>
</dbReference>
<proteinExistence type="predicted"/>
<organism evidence="4 5">
    <name type="scientific">Companilactobacillus ginsenosidimutans</name>
    <dbReference type="NCBI Taxonomy" id="1007676"/>
    <lineage>
        <taxon>Bacteria</taxon>
        <taxon>Bacillati</taxon>
        <taxon>Bacillota</taxon>
        <taxon>Bacilli</taxon>
        <taxon>Lactobacillales</taxon>
        <taxon>Lactobacillaceae</taxon>
        <taxon>Companilactobacillus</taxon>
    </lineage>
</organism>
<sequence>MKKSIRVTSVLVSVLIVLMPFIVQQNVLADSSTELSGQPEIVDNDQVDFDSEIDGMLQKNNFCGSIFVVKGGKTIYSKNVGDANYKEQLKNRQNKAYEIDSIQKSLTAGLIMKLVQEHKLSLDDKLSKFLPEVPGSNQITLRMMLDMTSGLVLPNDGPSSVMPDDRLVDFDTHEVTFSKSMLNKWQYSPINFVFLARIVEMVTHKTYKHVFTKEYIDKLHLKHTVFAFGPSHGVEKAQGYTNRDPLSPRLNYNNPYMTQPWETRDEMGTGQVFMSPEDLYKAEKYLVSGKFLTKESRDVLFTPGSISTYGGGFYNNHNSHQSNGWGYGYQSVIHISDDGKTAVVVMSNYQRLANNIKPMARQIYSMVLTD</sequence>
<evidence type="ECO:0000256" key="1">
    <source>
        <dbReference type="ARBA" id="ARBA00004370"/>
    </source>
</evidence>
<evidence type="ECO:0000313" key="4">
    <source>
        <dbReference type="EMBL" id="AKP66305.1"/>
    </source>
</evidence>
<dbReference type="STRING" id="1007676.ABM34_01225"/>
<feature type="domain" description="Beta-lactamase-related" evidence="3">
    <location>
        <begin position="63"/>
        <end position="351"/>
    </location>
</feature>
<reference evidence="5" key="1">
    <citation type="submission" date="2015-07" db="EMBL/GenBank/DDBJ databases">
        <title>Lactobacillus ginsenosidimutans/EMML 3141/ whole genome sequencing.</title>
        <authorList>
            <person name="Kim M.K."/>
            <person name="Im W.-T."/>
            <person name="Srinivasan S."/>
            <person name="Lee J.-J."/>
        </authorList>
    </citation>
    <scope>NUCLEOTIDE SEQUENCE [LARGE SCALE GENOMIC DNA]</scope>
    <source>
        <strain evidence="5">EMML 3041</strain>
    </source>
</reference>
<dbReference type="RefSeq" id="WP_232298605.1">
    <property type="nucleotide sequence ID" value="NZ_CP012034.1"/>
</dbReference>
<dbReference type="AlphaFoldDB" id="A0A0H4QXV3"/>
<dbReference type="EMBL" id="CP012034">
    <property type="protein sequence ID" value="AKP66305.1"/>
    <property type="molecule type" value="Genomic_DNA"/>
</dbReference>
<dbReference type="PATRIC" id="fig|1007676.4.peg.256"/>
<evidence type="ECO:0000259" key="3">
    <source>
        <dbReference type="Pfam" id="PF00144"/>
    </source>
</evidence>
<name>A0A0H4QXV3_9LACO</name>
<dbReference type="InterPro" id="IPR050491">
    <property type="entry name" value="AmpC-like"/>
</dbReference>
<dbReference type="Pfam" id="PF00144">
    <property type="entry name" value="Beta-lactamase"/>
    <property type="match status" value="1"/>
</dbReference>